<accession>X1GC13</accession>
<feature type="transmembrane region" description="Helical" evidence="5">
    <location>
        <begin position="7"/>
        <end position="33"/>
    </location>
</feature>
<evidence type="ECO:0000256" key="1">
    <source>
        <dbReference type="ARBA" id="ARBA00004141"/>
    </source>
</evidence>
<comment type="caution">
    <text evidence="7">The sequence shown here is derived from an EMBL/GenBank/DDBJ whole genome shotgun (WGS) entry which is preliminary data.</text>
</comment>
<dbReference type="EMBL" id="BARU01007181">
    <property type="protein sequence ID" value="GAH42370.1"/>
    <property type="molecule type" value="Genomic_DNA"/>
</dbReference>
<evidence type="ECO:0000256" key="3">
    <source>
        <dbReference type="ARBA" id="ARBA00022989"/>
    </source>
</evidence>
<sequence>MGFLSIFVLYITASRNGYVASAVTIIATVALIVSKKYRIPAVLSIFAIILFLSVVVFPGIMMRVTTIFRYELDMSALSRFILWQQALAAMKDNLITGVGAGNFFYLPMSLNLSIAHNQLLNMLAETGIIGGVGYIVLLCFIFSILIRSYVKAMKRNNIKVIFTGSLIASWIGFTFHNLFDGIWSAPH</sequence>
<reference evidence="7" key="1">
    <citation type="journal article" date="2014" name="Front. Microbiol.">
        <title>High frequency of phylogenetically diverse reductive dehalogenase-homologous genes in deep subseafloor sedimentary metagenomes.</title>
        <authorList>
            <person name="Kawai M."/>
            <person name="Futagami T."/>
            <person name="Toyoda A."/>
            <person name="Takaki Y."/>
            <person name="Nishi S."/>
            <person name="Hori S."/>
            <person name="Arai W."/>
            <person name="Tsubouchi T."/>
            <person name="Morono Y."/>
            <person name="Uchiyama I."/>
            <person name="Ito T."/>
            <person name="Fujiyama A."/>
            <person name="Inagaki F."/>
            <person name="Takami H."/>
        </authorList>
    </citation>
    <scope>NUCLEOTIDE SEQUENCE</scope>
    <source>
        <strain evidence="7">Expedition CK06-06</strain>
    </source>
</reference>
<dbReference type="InterPro" id="IPR007016">
    <property type="entry name" value="O-antigen_ligase-rel_domated"/>
</dbReference>
<dbReference type="InterPro" id="IPR051533">
    <property type="entry name" value="WaaL-like"/>
</dbReference>
<feature type="transmembrane region" description="Helical" evidence="5">
    <location>
        <begin position="39"/>
        <end position="60"/>
    </location>
</feature>
<keyword evidence="3 5" id="KW-1133">Transmembrane helix</keyword>
<dbReference type="GO" id="GO:0016020">
    <property type="term" value="C:membrane"/>
    <property type="evidence" value="ECO:0007669"/>
    <property type="project" value="UniProtKB-SubCell"/>
</dbReference>
<dbReference type="Pfam" id="PF04932">
    <property type="entry name" value="Wzy_C"/>
    <property type="match status" value="1"/>
</dbReference>
<evidence type="ECO:0000256" key="4">
    <source>
        <dbReference type="ARBA" id="ARBA00023136"/>
    </source>
</evidence>
<keyword evidence="4 5" id="KW-0472">Membrane</keyword>
<feature type="domain" description="O-antigen ligase-related" evidence="6">
    <location>
        <begin position="3"/>
        <end position="135"/>
    </location>
</feature>
<organism evidence="7">
    <name type="scientific">marine sediment metagenome</name>
    <dbReference type="NCBI Taxonomy" id="412755"/>
    <lineage>
        <taxon>unclassified sequences</taxon>
        <taxon>metagenomes</taxon>
        <taxon>ecological metagenomes</taxon>
    </lineage>
</organism>
<dbReference type="PANTHER" id="PTHR37422">
    <property type="entry name" value="TEICHURONIC ACID BIOSYNTHESIS PROTEIN TUAE"/>
    <property type="match status" value="1"/>
</dbReference>
<evidence type="ECO:0000256" key="2">
    <source>
        <dbReference type="ARBA" id="ARBA00022692"/>
    </source>
</evidence>
<name>X1GC13_9ZZZZ</name>
<dbReference type="PANTHER" id="PTHR37422:SF13">
    <property type="entry name" value="LIPOPOLYSACCHARIDE BIOSYNTHESIS PROTEIN PA4999-RELATED"/>
    <property type="match status" value="1"/>
</dbReference>
<dbReference type="AlphaFoldDB" id="X1GC13"/>
<feature type="non-terminal residue" evidence="7">
    <location>
        <position position="187"/>
    </location>
</feature>
<proteinExistence type="predicted"/>
<evidence type="ECO:0000259" key="6">
    <source>
        <dbReference type="Pfam" id="PF04932"/>
    </source>
</evidence>
<feature type="transmembrane region" description="Helical" evidence="5">
    <location>
        <begin position="126"/>
        <end position="146"/>
    </location>
</feature>
<keyword evidence="2 5" id="KW-0812">Transmembrane</keyword>
<evidence type="ECO:0000313" key="7">
    <source>
        <dbReference type="EMBL" id="GAH42370.1"/>
    </source>
</evidence>
<gene>
    <name evidence="7" type="ORF">S03H2_14158</name>
</gene>
<feature type="transmembrane region" description="Helical" evidence="5">
    <location>
        <begin position="158"/>
        <end position="179"/>
    </location>
</feature>
<comment type="subcellular location">
    <subcellularLocation>
        <location evidence="1">Membrane</location>
        <topology evidence="1">Multi-pass membrane protein</topology>
    </subcellularLocation>
</comment>
<protein>
    <recommendedName>
        <fullName evidence="6">O-antigen ligase-related domain-containing protein</fullName>
    </recommendedName>
</protein>
<feature type="transmembrane region" description="Helical" evidence="5">
    <location>
        <begin position="81"/>
        <end position="106"/>
    </location>
</feature>
<evidence type="ECO:0000256" key="5">
    <source>
        <dbReference type="SAM" id="Phobius"/>
    </source>
</evidence>